<dbReference type="EMBL" id="BTGU01000027">
    <property type="protein sequence ID" value="GMN47977.1"/>
    <property type="molecule type" value="Genomic_DNA"/>
</dbReference>
<gene>
    <name evidence="2" type="ORF">TIFTF001_017164</name>
</gene>
<comment type="caution">
    <text evidence="2">The sequence shown here is derived from an EMBL/GenBank/DDBJ whole genome shotgun (WGS) entry which is preliminary data.</text>
</comment>
<proteinExistence type="predicted"/>
<organism evidence="2 3">
    <name type="scientific">Ficus carica</name>
    <name type="common">Common fig</name>
    <dbReference type="NCBI Taxonomy" id="3494"/>
    <lineage>
        <taxon>Eukaryota</taxon>
        <taxon>Viridiplantae</taxon>
        <taxon>Streptophyta</taxon>
        <taxon>Embryophyta</taxon>
        <taxon>Tracheophyta</taxon>
        <taxon>Spermatophyta</taxon>
        <taxon>Magnoliopsida</taxon>
        <taxon>eudicotyledons</taxon>
        <taxon>Gunneridae</taxon>
        <taxon>Pentapetalae</taxon>
        <taxon>rosids</taxon>
        <taxon>fabids</taxon>
        <taxon>Rosales</taxon>
        <taxon>Moraceae</taxon>
        <taxon>Ficeae</taxon>
        <taxon>Ficus</taxon>
    </lineage>
</organism>
<keyword evidence="3" id="KW-1185">Reference proteome</keyword>
<feature type="compositionally biased region" description="Basic and acidic residues" evidence="1">
    <location>
        <begin position="19"/>
        <end position="40"/>
    </location>
</feature>
<name>A0AA88ABN7_FICCA</name>
<evidence type="ECO:0000313" key="3">
    <source>
        <dbReference type="Proteomes" id="UP001187192"/>
    </source>
</evidence>
<feature type="region of interest" description="Disordered" evidence="1">
    <location>
        <begin position="1"/>
        <end position="52"/>
    </location>
</feature>
<dbReference type="Proteomes" id="UP001187192">
    <property type="component" value="Unassembled WGS sequence"/>
</dbReference>
<reference evidence="2" key="1">
    <citation type="submission" date="2023-07" db="EMBL/GenBank/DDBJ databases">
        <title>draft genome sequence of fig (Ficus carica).</title>
        <authorList>
            <person name="Takahashi T."/>
            <person name="Nishimura K."/>
        </authorList>
    </citation>
    <scope>NUCLEOTIDE SEQUENCE</scope>
</reference>
<accession>A0AA88ABN7</accession>
<evidence type="ECO:0000313" key="2">
    <source>
        <dbReference type="EMBL" id="GMN47977.1"/>
    </source>
</evidence>
<sequence>MLGFRSEKWRHGRGRGTPVKREKETPTEEREREGGERKWPEGGNNRRGRERG</sequence>
<evidence type="ECO:0000256" key="1">
    <source>
        <dbReference type="SAM" id="MobiDB-lite"/>
    </source>
</evidence>
<dbReference type="AlphaFoldDB" id="A0AA88ABN7"/>
<protein>
    <submittedName>
        <fullName evidence="2">Uncharacterized protein</fullName>
    </submittedName>
</protein>